<feature type="non-terminal residue" evidence="1">
    <location>
        <position position="165"/>
    </location>
</feature>
<reference evidence="1" key="1">
    <citation type="journal article" date="2023" name="IScience">
        <title>Live-bearing cockroach genome reveals convergent evolutionary mechanisms linked to viviparity in insects and beyond.</title>
        <authorList>
            <person name="Fouks B."/>
            <person name="Harrison M.C."/>
            <person name="Mikhailova A.A."/>
            <person name="Marchal E."/>
            <person name="English S."/>
            <person name="Carruthers M."/>
            <person name="Jennings E.C."/>
            <person name="Chiamaka E.L."/>
            <person name="Frigard R.A."/>
            <person name="Pippel M."/>
            <person name="Attardo G.M."/>
            <person name="Benoit J.B."/>
            <person name="Bornberg-Bauer E."/>
            <person name="Tobe S.S."/>
        </authorList>
    </citation>
    <scope>NUCLEOTIDE SEQUENCE</scope>
    <source>
        <strain evidence="1">Stay&amp;Tobe</strain>
    </source>
</reference>
<dbReference type="Proteomes" id="UP001233999">
    <property type="component" value="Unassembled WGS sequence"/>
</dbReference>
<proteinExistence type="predicted"/>
<reference evidence="1" key="2">
    <citation type="submission" date="2023-05" db="EMBL/GenBank/DDBJ databases">
        <authorList>
            <person name="Fouks B."/>
        </authorList>
    </citation>
    <scope>NUCLEOTIDE SEQUENCE</scope>
    <source>
        <strain evidence="1">Stay&amp;Tobe</strain>
        <tissue evidence="1">Testes</tissue>
    </source>
</reference>
<sequence>MMGGSVGVVVFLAASSVHPASNGCSHVDPRIFAALLTFTGAGITRGFLVVSAGGWGKQRPLLYAEIFSRNMRNSHKNPYNVHSTIKSSMPIAFTQLQSSACPVHPMAILERYTLSKPKKFLNLAKNPGIVPLAPIINQLLAHKHTMQTICLIPRDRVEAPSTVNA</sequence>
<evidence type="ECO:0000313" key="1">
    <source>
        <dbReference type="EMBL" id="KAJ9579040.1"/>
    </source>
</evidence>
<keyword evidence="2" id="KW-1185">Reference proteome</keyword>
<gene>
    <name evidence="1" type="ORF">L9F63_024853</name>
</gene>
<dbReference type="AlphaFoldDB" id="A0AAD8E6F8"/>
<comment type="caution">
    <text evidence="1">The sequence shown here is derived from an EMBL/GenBank/DDBJ whole genome shotgun (WGS) entry which is preliminary data.</text>
</comment>
<feature type="non-terminal residue" evidence="1">
    <location>
        <position position="1"/>
    </location>
</feature>
<protein>
    <submittedName>
        <fullName evidence="1">Uncharacterized protein</fullName>
    </submittedName>
</protein>
<evidence type="ECO:0000313" key="2">
    <source>
        <dbReference type="Proteomes" id="UP001233999"/>
    </source>
</evidence>
<organism evidence="1 2">
    <name type="scientific">Diploptera punctata</name>
    <name type="common">Pacific beetle cockroach</name>
    <dbReference type="NCBI Taxonomy" id="6984"/>
    <lineage>
        <taxon>Eukaryota</taxon>
        <taxon>Metazoa</taxon>
        <taxon>Ecdysozoa</taxon>
        <taxon>Arthropoda</taxon>
        <taxon>Hexapoda</taxon>
        <taxon>Insecta</taxon>
        <taxon>Pterygota</taxon>
        <taxon>Neoptera</taxon>
        <taxon>Polyneoptera</taxon>
        <taxon>Dictyoptera</taxon>
        <taxon>Blattodea</taxon>
        <taxon>Blaberoidea</taxon>
        <taxon>Blaberidae</taxon>
        <taxon>Diplopterinae</taxon>
        <taxon>Diploptera</taxon>
    </lineage>
</organism>
<accession>A0AAD8E6F8</accession>
<dbReference type="EMBL" id="JASPKZ010008745">
    <property type="protein sequence ID" value="KAJ9579040.1"/>
    <property type="molecule type" value="Genomic_DNA"/>
</dbReference>
<name>A0AAD8E6F8_DIPPU</name>